<dbReference type="Pfam" id="PF00391">
    <property type="entry name" value="PEP-utilizers"/>
    <property type="match status" value="1"/>
</dbReference>
<dbReference type="GO" id="GO:0005524">
    <property type="term" value="F:ATP binding"/>
    <property type="evidence" value="ECO:0007669"/>
    <property type="project" value="UniProtKB-KW"/>
</dbReference>
<protein>
    <recommendedName>
        <fullName evidence="4">PEP-utilising enzyme mobile domain-containing protein</fullName>
    </recommendedName>
</protein>
<evidence type="ECO:0000256" key="3">
    <source>
        <dbReference type="ARBA" id="ARBA00022840"/>
    </source>
</evidence>
<comment type="caution">
    <text evidence="5">The sequence shown here is derived from an EMBL/GenBank/DDBJ whole genome shotgun (WGS) entry which is preliminary data.</text>
</comment>
<evidence type="ECO:0000256" key="2">
    <source>
        <dbReference type="ARBA" id="ARBA00022741"/>
    </source>
</evidence>
<dbReference type="SUPFAM" id="SSF52009">
    <property type="entry name" value="Phosphohistidine domain"/>
    <property type="match status" value="1"/>
</dbReference>
<name>A0A2H9N7A5_9BACT</name>
<keyword evidence="2" id="KW-0547">Nucleotide-binding</keyword>
<dbReference type="InterPro" id="IPR006319">
    <property type="entry name" value="PEP_synth"/>
</dbReference>
<reference evidence="6" key="1">
    <citation type="submission" date="2017-09" db="EMBL/GenBank/DDBJ databases">
        <title>Depth-based differentiation of microbial function through sediment-hosted aquifers and enrichment of novel symbionts in the deep terrestrial subsurface.</title>
        <authorList>
            <person name="Probst A.J."/>
            <person name="Ladd B."/>
            <person name="Jarett J.K."/>
            <person name="Geller-Mcgrath D.E."/>
            <person name="Sieber C.M.K."/>
            <person name="Emerson J.B."/>
            <person name="Anantharaman K."/>
            <person name="Thomas B.C."/>
            <person name="Malmstrom R."/>
            <person name="Stieglmeier M."/>
            <person name="Klingl A."/>
            <person name="Woyke T."/>
            <person name="Ryan C.M."/>
            <person name="Banfield J.F."/>
        </authorList>
    </citation>
    <scope>NUCLEOTIDE SEQUENCE [LARGE SCALE GENOMIC DNA]</scope>
</reference>
<dbReference type="GO" id="GO:0008986">
    <property type="term" value="F:pyruvate, water dikinase activity"/>
    <property type="evidence" value="ECO:0007669"/>
    <property type="project" value="InterPro"/>
</dbReference>
<evidence type="ECO:0000313" key="5">
    <source>
        <dbReference type="EMBL" id="PIX29292.1"/>
    </source>
</evidence>
<evidence type="ECO:0000259" key="4">
    <source>
        <dbReference type="Pfam" id="PF00391"/>
    </source>
</evidence>
<dbReference type="PANTHER" id="PTHR43030">
    <property type="entry name" value="PHOSPHOENOLPYRUVATE SYNTHASE"/>
    <property type="match status" value="1"/>
</dbReference>
<dbReference type="InterPro" id="IPR036637">
    <property type="entry name" value="Phosphohistidine_dom_sf"/>
</dbReference>
<comment type="similarity">
    <text evidence="1">Belongs to the PEP-utilizing enzyme family.</text>
</comment>
<sequence>MPRQKIILKGIRASYGLVEGKVVVIRTIKEFSKMKNGRILVAPITSPPWILVMRKAIAIVTDKGGMLSHPAIVCREFGIPAVVGTQNATRLLKDGMYIIVDGNQGKIYAKRQSSY</sequence>
<organism evidence="5 6">
    <name type="scientific">Candidatus Brennerbacteria bacterium CG_4_8_14_3_um_filter_43_14</name>
    <dbReference type="NCBI Taxonomy" id="1974521"/>
    <lineage>
        <taxon>Bacteria</taxon>
        <taxon>Candidatus Brenneribacteriota</taxon>
    </lineage>
</organism>
<proteinExistence type="inferred from homology"/>
<dbReference type="PANTHER" id="PTHR43030:SF1">
    <property type="entry name" value="PHOSPHOENOLPYRUVATE SYNTHASE"/>
    <property type="match status" value="1"/>
</dbReference>
<gene>
    <name evidence="5" type="ORF">COZ64_00375</name>
</gene>
<dbReference type="Proteomes" id="UP000236842">
    <property type="component" value="Unassembled WGS sequence"/>
</dbReference>
<keyword evidence="3" id="KW-0067">ATP-binding</keyword>
<feature type="domain" description="PEP-utilising enzyme mobile" evidence="4">
    <location>
        <begin position="35"/>
        <end position="105"/>
    </location>
</feature>
<dbReference type="InterPro" id="IPR008279">
    <property type="entry name" value="PEP-util_enz_mobile_dom"/>
</dbReference>
<accession>A0A2H9N7A5</accession>
<dbReference type="EMBL" id="PFIJ01000007">
    <property type="protein sequence ID" value="PIX29292.1"/>
    <property type="molecule type" value="Genomic_DNA"/>
</dbReference>
<evidence type="ECO:0000256" key="1">
    <source>
        <dbReference type="ARBA" id="ARBA00007837"/>
    </source>
</evidence>
<evidence type="ECO:0000313" key="6">
    <source>
        <dbReference type="Proteomes" id="UP000236842"/>
    </source>
</evidence>
<dbReference type="AlphaFoldDB" id="A0A2H9N7A5"/>
<dbReference type="Gene3D" id="3.50.30.10">
    <property type="entry name" value="Phosphohistidine domain"/>
    <property type="match status" value="1"/>
</dbReference>